<protein>
    <submittedName>
        <fullName evidence="2">Uncharacterized protein</fullName>
    </submittedName>
</protein>
<feature type="transmembrane region" description="Helical" evidence="1">
    <location>
        <begin position="249"/>
        <end position="271"/>
    </location>
</feature>
<keyword evidence="1" id="KW-0812">Transmembrane</keyword>
<sequence length="273" mass="32120">MMSPVSPALCYVRLWVGDALDIIDQIWPQNHIWYIQLWVGNAGDIIDLIWPYSHTCLVNDIVQIYSFGYKVNDVTSMPALLLRVTIGQLSQEQEVKGNLPIMTLWGEFLSFPVSYFLSFPVVSLGQKSENNLPPQHTQKNTYQVLRFTQLCHTAQLSLVEQEIRFFFSVRLTGLVPPPPCDWTFFQTRNPFKIKFILFTIQILEDGYILSIPFYAIFFLFYSFILFSIQIHSIRNLNFGRWSNLFYSSLLFFLFSSFLLFYFQFYSFPFLFEI</sequence>
<keyword evidence="3" id="KW-1185">Reference proteome</keyword>
<keyword evidence="1" id="KW-0472">Membrane</keyword>
<feature type="transmembrane region" description="Helical" evidence="1">
    <location>
        <begin position="207"/>
        <end position="228"/>
    </location>
</feature>
<name>A0A2G9SCQ8_AQUCT</name>
<evidence type="ECO:0000313" key="3">
    <source>
        <dbReference type="Proteomes" id="UP000228934"/>
    </source>
</evidence>
<gene>
    <name evidence="2" type="ORF">AB205_0023670</name>
</gene>
<evidence type="ECO:0000313" key="2">
    <source>
        <dbReference type="EMBL" id="PIO37918.1"/>
    </source>
</evidence>
<reference evidence="3" key="1">
    <citation type="journal article" date="2017" name="Nat. Commun.">
        <title>The North American bullfrog draft genome provides insight into hormonal regulation of long noncoding RNA.</title>
        <authorList>
            <person name="Hammond S.A."/>
            <person name="Warren R.L."/>
            <person name="Vandervalk B.P."/>
            <person name="Kucuk E."/>
            <person name="Khan H."/>
            <person name="Gibb E.A."/>
            <person name="Pandoh P."/>
            <person name="Kirk H."/>
            <person name="Zhao Y."/>
            <person name="Jones M."/>
            <person name="Mungall A.J."/>
            <person name="Coope R."/>
            <person name="Pleasance S."/>
            <person name="Moore R.A."/>
            <person name="Holt R.A."/>
            <person name="Round J.M."/>
            <person name="Ohora S."/>
            <person name="Walle B.V."/>
            <person name="Veldhoen N."/>
            <person name="Helbing C.C."/>
            <person name="Birol I."/>
        </authorList>
    </citation>
    <scope>NUCLEOTIDE SEQUENCE [LARGE SCALE GENOMIC DNA]</scope>
</reference>
<keyword evidence="1" id="KW-1133">Transmembrane helix</keyword>
<accession>A0A2G9SCQ8</accession>
<dbReference type="OrthoDB" id="10020456at2759"/>
<dbReference type="EMBL" id="KV925144">
    <property type="protein sequence ID" value="PIO37918.1"/>
    <property type="molecule type" value="Genomic_DNA"/>
</dbReference>
<organism evidence="2 3">
    <name type="scientific">Aquarana catesbeiana</name>
    <name type="common">American bullfrog</name>
    <name type="synonym">Rana catesbeiana</name>
    <dbReference type="NCBI Taxonomy" id="8400"/>
    <lineage>
        <taxon>Eukaryota</taxon>
        <taxon>Metazoa</taxon>
        <taxon>Chordata</taxon>
        <taxon>Craniata</taxon>
        <taxon>Vertebrata</taxon>
        <taxon>Euteleostomi</taxon>
        <taxon>Amphibia</taxon>
        <taxon>Batrachia</taxon>
        <taxon>Anura</taxon>
        <taxon>Neobatrachia</taxon>
        <taxon>Ranoidea</taxon>
        <taxon>Ranidae</taxon>
        <taxon>Aquarana</taxon>
    </lineage>
</organism>
<dbReference type="AlphaFoldDB" id="A0A2G9SCQ8"/>
<evidence type="ECO:0000256" key="1">
    <source>
        <dbReference type="SAM" id="Phobius"/>
    </source>
</evidence>
<dbReference type="Proteomes" id="UP000228934">
    <property type="component" value="Unassembled WGS sequence"/>
</dbReference>
<proteinExistence type="predicted"/>